<evidence type="ECO:0000256" key="5">
    <source>
        <dbReference type="ARBA" id="ARBA00038105"/>
    </source>
</evidence>
<dbReference type="GO" id="GO:0016020">
    <property type="term" value="C:membrane"/>
    <property type="evidence" value="ECO:0007669"/>
    <property type="project" value="UniProtKB-SubCell"/>
</dbReference>
<gene>
    <name evidence="8" type="ORF">JKG68_29115</name>
</gene>
<organism evidence="8 9">
    <name type="scientific">Microvirga aerilata</name>
    <dbReference type="NCBI Taxonomy" id="670292"/>
    <lineage>
        <taxon>Bacteria</taxon>
        <taxon>Pseudomonadati</taxon>
        <taxon>Pseudomonadota</taxon>
        <taxon>Alphaproteobacteria</taxon>
        <taxon>Hyphomicrobiales</taxon>
        <taxon>Methylobacteriaceae</taxon>
        <taxon>Microvirga</taxon>
    </lineage>
</organism>
<sequence>MLLYGIAAVTVLWFFLSNFAHANPASLAKLLKVIGGIVALGIAGLLAIRGRIDIALLIGSLGAWLLGWSRLAFPNLGRRAQPASGSTSRVRSRLIEMTLVHDTGEMDGSVLAGAFAGQQLGLLDEARLRKLLTECQVSDPDGVRLLEAYLDRRFPHWREDTQGVEQPRADAQPASGVMTPEEAYRILDLQPGATHDQIRQVHRSLMKKLHPDQGGSTYLAARVNQAKDILLSRHEG</sequence>
<dbReference type="PANTHER" id="PTHR12763">
    <property type="match status" value="1"/>
</dbReference>
<dbReference type="SUPFAM" id="SSF46565">
    <property type="entry name" value="Chaperone J-domain"/>
    <property type="match status" value="1"/>
</dbReference>
<evidence type="ECO:0000256" key="1">
    <source>
        <dbReference type="ARBA" id="ARBA00004167"/>
    </source>
</evidence>
<accession>A0A936ZNT4</accession>
<comment type="similarity">
    <text evidence="5">Belongs to the TIM14 family.</text>
</comment>
<dbReference type="InterPro" id="IPR036869">
    <property type="entry name" value="J_dom_sf"/>
</dbReference>
<evidence type="ECO:0000256" key="4">
    <source>
        <dbReference type="ARBA" id="ARBA00023136"/>
    </source>
</evidence>
<dbReference type="EMBL" id="JAEQMY010000130">
    <property type="protein sequence ID" value="MBL0407963.1"/>
    <property type="molecule type" value="Genomic_DNA"/>
</dbReference>
<keyword evidence="3 6" id="KW-1133">Transmembrane helix</keyword>
<evidence type="ECO:0000256" key="3">
    <source>
        <dbReference type="ARBA" id="ARBA00022989"/>
    </source>
</evidence>
<name>A0A936ZNT4_9HYPH</name>
<dbReference type="AlphaFoldDB" id="A0A936ZNT4"/>
<evidence type="ECO:0000256" key="2">
    <source>
        <dbReference type="ARBA" id="ARBA00022692"/>
    </source>
</evidence>
<evidence type="ECO:0000259" key="7">
    <source>
        <dbReference type="PROSITE" id="PS50076"/>
    </source>
</evidence>
<dbReference type="SMART" id="SM00271">
    <property type="entry name" value="DnaJ"/>
    <property type="match status" value="1"/>
</dbReference>
<dbReference type="PANTHER" id="PTHR12763:SF28">
    <property type="entry name" value="GEO10507P1-RELATED"/>
    <property type="match status" value="1"/>
</dbReference>
<dbReference type="Gene3D" id="1.10.287.110">
    <property type="entry name" value="DnaJ domain"/>
    <property type="match status" value="1"/>
</dbReference>
<evidence type="ECO:0000313" key="8">
    <source>
        <dbReference type="EMBL" id="MBL0407963.1"/>
    </source>
</evidence>
<dbReference type="InterPro" id="IPR001623">
    <property type="entry name" value="DnaJ_domain"/>
</dbReference>
<comment type="caution">
    <text evidence="8">The sequence shown here is derived from an EMBL/GenBank/DDBJ whole genome shotgun (WGS) entry which is preliminary data.</text>
</comment>
<evidence type="ECO:0000313" key="9">
    <source>
        <dbReference type="Proteomes" id="UP000605848"/>
    </source>
</evidence>
<feature type="transmembrane region" description="Helical" evidence="6">
    <location>
        <begin position="55"/>
        <end position="73"/>
    </location>
</feature>
<dbReference type="Proteomes" id="UP000605848">
    <property type="component" value="Unassembled WGS sequence"/>
</dbReference>
<keyword evidence="4 6" id="KW-0472">Membrane</keyword>
<dbReference type="PROSITE" id="PS50076">
    <property type="entry name" value="DNAJ_2"/>
    <property type="match status" value="1"/>
</dbReference>
<dbReference type="Pfam" id="PF00226">
    <property type="entry name" value="DnaJ"/>
    <property type="match status" value="1"/>
</dbReference>
<proteinExistence type="inferred from homology"/>
<protein>
    <submittedName>
        <fullName evidence="8">DnaJ domain-containing protein</fullName>
    </submittedName>
</protein>
<keyword evidence="9" id="KW-1185">Reference proteome</keyword>
<dbReference type="FunFam" id="1.10.287.110:FF:000001">
    <property type="entry name" value="Import inner membrane translocase subunit tim14"/>
    <property type="match status" value="1"/>
</dbReference>
<keyword evidence="2 6" id="KW-0812">Transmembrane</keyword>
<evidence type="ECO:0000256" key="6">
    <source>
        <dbReference type="SAM" id="Phobius"/>
    </source>
</evidence>
<feature type="domain" description="J" evidence="7">
    <location>
        <begin position="182"/>
        <end position="235"/>
    </location>
</feature>
<comment type="subcellular location">
    <subcellularLocation>
        <location evidence="1">Membrane</location>
        <topology evidence="1">Single-pass membrane protein</topology>
    </subcellularLocation>
</comment>
<dbReference type="CDD" id="cd06257">
    <property type="entry name" value="DnaJ"/>
    <property type="match status" value="1"/>
</dbReference>
<feature type="transmembrane region" description="Helical" evidence="6">
    <location>
        <begin position="32"/>
        <end position="48"/>
    </location>
</feature>
<reference evidence="8" key="1">
    <citation type="submission" date="2021-01" db="EMBL/GenBank/DDBJ databases">
        <title>Microvirga sp.</title>
        <authorList>
            <person name="Kim M.K."/>
        </authorList>
    </citation>
    <scope>NUCLEOTIDE SEQUENCE</scope>
    <source>
        <strain evidence="8">5420S-16</strain>
    </source>
</reference>